<keyword evidence="1" id="KW-0732">Signal</keyword>
<name>A0A8B8Q9W0_9MYRT</name>
<dbReference type="InterPro" id="IPR038408">
    <property type="entry name" value="GNK2_sf"/>
</dbReference>
<keyword evidence="2" id="KW-0677">Repeat</keyword>
<dbReference type="InterPro" id="IPR002902">
    <property type="entry name" value="GNK2"/>
</dbReference>
<evidence type="ECO:0000313" key="4">
    <source>
        <dbReference type="Proteomes" id="UP000827889"/>
    </source>
</evidence>
<keyword evidence="4" id="KW-1185">Reference proteome</keyword>
<evidence type="ECO:0000313" key="5">
    <source>
        <dbReference type="RefSeq" id="XP_030543916.2"/>
    </source>
</evidence>
<dbReference type="Proteomes" id="UP000827889">
    <property type="component" value="Chromosome 10"/>
</dbReference>
<proteinExistence type="predicted"/>
<accession>A0A8B8Q9W0</accession>
<sequence length="115" mass="12257">MPIIGAPDTGVASRSCNAVSYLSNGPYANSVAYVLADMVNVTPNHANYDCSTTSPYPTEAAYGHATSNLELSYSDCGICSSSAKLQILADCLYSLGVYMALQDSCMRYDFYSFTG</sequence>
<gene>
    <name evidence="5" type="primary">LOC115750586</name>
</gene>
<evidence type="ECO:0000259" key="3">
    <source>
        <dbReference type="PROSITE" id="PS51473"/>
    </source>
</evidence>
<feature type="domain" description="Gnk2-homologous" evidence="3">
    <location>
        <begin position="9"/>
        <end position="113"/>
    </location>
</feature>
<organism evidence="4 5">
    <name type="scientific">Rhodamnia argentea</name>
    <dbReference type="NCBI Taxonomy" id="178133"/>
    <lineage>
        <taxon>Eukaryota</taxon>
        <taxon>Viridiplantae</taxon>
        <taxon>Streptophyta</taxon>
        <taxon>Embryophyta</taxon>
        <taxon>Tracheophyta</taxon>
        <taxon>Spermatophyta</taxon>
        <taxon>Magnoliopsida</taxon>
        <taxon>eudicotyledons</taxon>
        <taxon>Gunneridae</taxon>
        <taxon>Pentapetalae</taxon>
        <taxon>rosids</taxon>
        <taxon>malvids</taxon>
        <taxon>Myrtales</taxon>
        <taxon>Myrtaceae</taxon>
        <taxon>Myrtoideae</taxon>
        <taxon>Myrteae</taxon>
        <taxon>Australasian group</taxon>
        <taxon>Rhodamnia</taxon>
    </lineage>
</organism>
<dbReference type="RefSeq" id="XP_030543916.2">
    <property type="nucleotide sequence ID" value="XM_030688056.2"/>
</dbReference>
<dbReference type="KEGG" id="rarg:115750586"/>
<reference evidence="5" key="1">
    <citation type="submission" date="2025-08" db="UniProtKB">
        <authorList>
            <consortium name="RefSeq"/>
        </authorList>
    </citation>
    <scope>IDENTIFICATION</scope>
    <source>
        <tissue evidence="5">Leaf</tissue>
    </source>
</reference>
<dbReference type="PROSITE" id="PS51473">
    <property type="entry name" value="GNK2"/>
    <property type="match status" value="1"/>
</dbReference>
<dbReference type="Gene3D" id="3.30.430.20">
    <property type="entry name" value="Gnk2 domain, C-X8-C-X2-C motif"/>
    <property type="match status" value="1"/>
</dbReference>
<dbReference type="AlphaFoldDB" id="A0A8B8Q9W0"/>
<protein>
    <submittedName>
        <fullName evidence="5">Antifungal protein ginkbilobin-like protein</fullName>
    </submittedName>
</protein>
<dbReference type="GeneID" id="115750586"/>
<evidence type="ECO:0000256" key="2">
    <source>
        <dbReference type="ARBA" id="ARBA00022737"/>
    </source>
</evidence>
<evidence type="ECO:0000256" key="1">
    <source>
        <dbReference type="ARBA" id="ARBA00022729"/>
    </source>
</evidence>